<dbReference type="AlphaFoldDB" id="A0A916JMI7"/>
<dbReference type="InterPro" id="IPR027417">
    <property type="entry name" value="P-loop_NTPase"/>
</dbReference>
<dbReference type="GO" id="GO:0005524">
    <property type="term" value="F:ATP binding"/>
    <property type="evidence" value="ECO:0007669"/>
    <property type="project" value="UniProtKB-KW"/>
</dbReference>
<dbReference type="Pfam" id="PF00005">
    <property type="entry name" value="ABC_tran"/>
    <property type="match status" value="1"/>
</dbReference>
<dbReference type="CDD" id="cd18576">
    <property type="entry name" value="ABC_6TM_bac_exporter_ABCB8_10_like"/>
    <property type="match status" value="1"/>
</dbReference>
<dbReference type="InterPro" id="IPR039421">
    <property type="entry name" value="Type_1_exporter"/>
</dbReference>
<dbReference type="InterPro" id="IPR036640">
    <property type="entry name" value="ABC1_TM_sf"/>
</dbReference>
<name>A0A916JMI7_9FLAO</name>
<gene>
    <name evidence="10" type="ORF">CRYO30217_00985</name>
</gene>
<keyword evidence="3" id="KW-0547">Nucleotide-binding</keyword>
<reference evidence="10" key="1">
    <citation type="submission" date="2021-04" db="EMBL/GenBank/DDBJ databases">
        <authorList>
            <person name="Rodrigo-Torres L."/>
            <person name="Arahal R. D."/>
            <person name="Lucena T."/>
        </authorList>
    </citation>
    <scope>NUCLEOTIDE SEQUENCE</scope>
    <source>
        <strain evidence="10">AS29M-1</strain>
    </source>
</reference>
<feature type="transmembrane region" description="Helical" evidence="7">
    <location>
        <begin position="80"/>
        <end position="102"/>
    </location>
</feature>
<protein>
    <submittedName>
        <fullName evidence="10">ABC transporter ATP-binding protein</fullName>
    </submittedName>
</protein>
<dbReference type="CDD" id="cd03249">
    <property type="entry name" value="ABC_MTABC3_MDL1_MDL2"/>
    <property type="match status" value="1"/>
</dbReference>
<evidence type="ECO:0000256" key="3">
    <source>
        <dbReference type="ARBA" id="ARBA00022741"/>
    </source>
</evidence>
<dbReference type="RefSeq" id="WP_258541205.1">
    <property type="nucleotide sequence ID" value="NZ_OU015584.1"/>
</dbReference>
<keyword evidence="11" id="KW-1185">Reference proteome</keyword>
<dbReference type="PROSITE" id="PS50893">
    <property type="entry name" value="ABC_TRANSPORTER_2"/>
    <property type="match status" value="1"/>
</dbReference>
<organism evidence="10 11">
    <name type="scientific">Parvicella tangerina</name>
    <dbReference type="NCBI Taxonomy" id="2829795"/>
    <lineage>
        <taxon>Bacteria</taxon>
        <taxon>Pseudomonadati</taxon>
        <taxon>Bacteroidota</taxon>
        <taxon>Flavobacteriia</taxon>
        <taxon>Flavobacteriales</taxon>
        <taxon>Parvicellaceae</taxon>
        <taxon>Parvicella</taxon>
    </lineage>
</organism>
<dbReference type="EMBL" id="OU015584">
    <property type="protein sequence ID" value="CAG5079598.1"/>
    <property type="molecule type" value="Genomic_DNA"/>
</dbReference>
<dbReference type="SMART" id="SM00382">
    <property type="entry name" value="AAA"/>
    <property type="match status" value="1"/>
</dbReference>
<sequence length="597" mass="65815">MAKRERKERVKLKKGAYKRAFRAFAFGKPFMGSLMLSMVFLVLSSLTTLAFPYLLGGLFGSEGTSEKNPFELTNLDNINVIMVLMFMVFGANAVFGFFRIYFSSRFAESTLSIIRKKAFQRLAFSEIGFYDQNQVGELSSRVATDLNSLNALLSTTLAEFIRQWITIILGIAVIATISPKLLGVMLSVVPVVIILIVIFGRIIKKISKRTQDALAESNSILGEMLTGIKNVKAFGNEFFEMAKFGVQSDRVRSLAIKGFIARGLFASFIILGLFGGISFVIYMGYKMTLEPGGLTMEEFQIFIFFTAFLAASFGGVGSLMGEIQRAVGATERLMDLLENPNEEISQNFKPIDLKGEVRFENVGFVYDSRKDVTVLDDVSFSVSPGEIMAIVGPSGAGKSTITALLLRFYQVSSGKILFDGKDISDYELSALRNEMAIVPQEVMLFAGSIKENIAYGNVEATEEEIVAAAKQANAWEFIANFPDGLDTLVGDRGVQLSGGQKQRVAIARAILKDPKILILDEATSSLDSESEKLVQDALDKLMRNRTSIVIAHRLSTIKNANNILVLEKGKVVELGKHDELIHKDGLYTKLSKLQFNV</sequence>
<dbReference type="Proteomes" id="UP000683507">
    <property type="component" value="Chromosome"/>
</dbReference>
<feature type="transmembrane region" description="Helical" evidence="7">
    <location>
        <begin position="301"/>
        <end position="320"/>
    </location>
</feature>
<keyword evidence="5 7" id="KW-1133">Transmembrane helix</keyword>
<dbReference type="GO" id="GO:0015421">
    <property type="term" value="F:ABC-type oligopeptide transporter activity"/>
    <property type="evidence" value="ECO:0007669"/>
    <property type="project" value="TreeGrafter"/>
</dbReference>
<dbReference type="PANTHER" id="PTHR43394:SF1">
    <property type="entry name" value="ATP-BINDING CASSETTE SUB-FAMILY B MEMBER 10, MITOCHONDRIAL"/>
    <property type="match status" value="1"/>
</dbReference>
<evidence type="ECO:0000313" key="10">
    <source>
        <dbReference type="EMBL" id="CAG5079598.1"/>
    </source>
</evidence>
<dbReference type="PROSITE" id="PS00211">
    <property type="entry name" value="ABC_TRANSPORTER_1"/>
    <property type="match status" value="1"/>
</dbReference>
<feature type="transmembrane region" description="Helical" evidence="7">
    <location>
        <begin position="160"/>
        <end position="178"/>
    </location>
</feature>
<dbReference type="KEGG" id="ptan:CRYO30217_00985"/>
<keyword evidence="2 7" id="KW-0812">Transmembrane</keyword>
<dbReference type="SUPFAM" id="SSF52540">
    <property type="entry name" value="P-loop containing nucleoside triphosphate hydrolases"/>
    <property type="match status" value="1"/>
</dbReference>
<dbReference type="InterPro" id="IPR003593">
    <property type="entry name" value="AAA+_ATPase"/>
</dbReference>
<proteinExistence type="predicted"/>
<feature type="domain" description="ABC transporter" evidence="8">
    <location>
        <begin position="357"/>
        <end position="593"/>
    </location>
</feature>
<evidence type="ECO:0000256" key="6">
    <source>
        <dbReference type="ARBA" id="ARBA00023136"/>
    </source>
</evidence>
<evidence type="ECO:0000256" key="5">
    <source>
        <dbReference type="ARBA" id="ARBA00022989"/>
    </source>
</evidence>
<feature type="transmembrane region" description="Helical" evidence="7">
    <location>
        <begin position="184"/>
        <end position="203"/>
    </location>
</feature>
<dbReference type="FunFam" id="3.40.50.300:FF:000218">
    <property type="entry name" value="Multidrug ABC transporter ATP-binding protein"/>
    <property type="match status" value="1"/>
</dbReference>
<evidence type="ECO:0000256" key="2">
    <source>
        <dbReference type="ARBA" id="ARBA00022692"/>
    </source>
</evidence>
<evidence type="ECO:0000256" key="4">
    <source>
        <dbReference type="ARBA" id="ARBA00022840"/>
    </source>
</evidence>
<feature type="domain" description="ABC transmembrane type-1" evidence="9">
    <location>
        <begin position="36"/>
        <end position="325"/>
    </location>
</feature>
<evidence type="ECO:0000256" key="7">
    <source>
        <dbReference type="SAM" id="Phobius"/>
    </source>
</evidence>
<dbReference type="InterPro" id="IPR003439">
    <property type="entry name" value="ABC_transporter-like_ATP-bd"/>
</dbReference>
<keyword evidence="4 10" id="KW-0067">ATP-binding</keyword>
<accession>A0A916JMI7</accession>
<dbReference type="Gene3D" id="1.20.1560.10">
    <property type="entry name" value="ABC transporter type 1, transmembrane domain"/>
    <property type="match status" value="1"/>
</dbReference>
<comment type="subcellular location">
    <subcellularLocation>
        <location evidence="1">Cell membrane</location>
        <topology evidence="1">Multi-pass membrane protein</topology>
    </subcellularLocation>
</comment>
<dbReference type="InterPro" id="IPR011527">
    <property type="entry name" value="ABC1_TM_dom"/>
</dbReference>
<keyword evidence="6 7" id="KW-0472">Membrane</keyword>
<dbReference type="Gene3D" id="3.40.50.300">
    <property type="entry name" value="P-loop containing nucleotide triphosphate hydrolases"/>
    <property type="match status" value="1"/>
</dbReference>
<evidence type="ECO:0000259" key="9">
    <source>
        <dbReference type="PROSITE" id="PS50929"/>
    </source>
</evidence>
<dbReference type="GO" id="GO:0005886">
    <property type="term" value="C:plasma membrane"/>
    <property type="evidence" value="ECO:0007669"/>
    <property type="project" value="UniProtKB-SubCell"/>
</dbReference>
<evidence type="ECO:0000259" key="8">
    <source>
        <dbReference type="PROSITE" id="PS50893"/>
    </source>
</evidence>
<dbReference type="PROSITE" id="PS50929">
    <property type="entry name" value="ABC_TM1F"/>
    <property type="match status" value="1"/>
</dbReference>
<dbReference type="InterPro" id="IPR017871">
    <property type="entry name" value="ABC_transporter-like_CS"/>
</dbReference>
<dbReference type="Pfam" id="PF00664">
    <property type="entry name" value="ABC_membrane"/>
    <property type="match status" value="1"/>
</dbReference>
<dbReference type="SUPFAM" id="SSF90123">
    <property type="entry name" value="ABC transporter transmembrane region"/>
    <property type="match status" value="1"/>
</dbReference>
<evidence type="ECO:0000313" key="11">
    <source>
        <dbReference type="Proteomes" id="UP000683507"/>
    </source>
</evidence>
<feature type="transmembrane region" description="Helical" evidence="7">
    <location>
        <begin position="259"/>
        <end position="281"/>
    </location>
</feature>
<dbReference type="GO" id="GO:0016887">
    <property type="term" value="F:ATP hydrolysis activity"/>
    <property type="evidence" value="ECO:0007669"/>
    <property type="project" value="InterPro"/>
</dbReference>
<dbReference type="PANTHER" id="PTHR43394">
    <property type="entry name" value="ATP-DEPENDENT PERMEASE MDL1, MITOCHONDRIAL"/>
    <property type="match status" value="1"/>
</dbReference>
<evidence type="ECO:0000256" key="1">
    <source>
        <dbReference type="ARBA" id="ARBA00004651"/>
    </source>
</evidence>